<evidence type="ECO:0000313" key="5">
    <source>
        <dbReference type="Proteomes" id="UP000005388"/>
    </source>
</evidence>
<dbReference type="RefSeq" id="WP_006740085.1">
    <property type="nucleotide sequence ID" value="NZ_AEUZ02000001.1"/>
</dbReference>
<dbReference type="InterPro" id="IPR000281">
    <property type="entry name" value="HTH_RpiR"/>
</dbReference>
<keyword evidence="5" id="KW-1185">Reference proteome</keyword>
<dbReference type="EMBL" id="AEUZ02000001">
    <property type="protein sequence ID" value="EHJ57373.1"/>
    <property type="molecule type" value="Genomic_DNA"/>
</dbReference>
<dbReference type="PROSITE" id="PS51071">
    <property type="entry name" value="HTH_RPIR"/>
    <property type="match status" value="1"/>
</dbReference>
<dbReference type="InterPro" id="IPR009057">
    <property type="entry name" value="Homeodomain-like_sf"/>
</dbReference>
<evidence type="ECO:0000259" key="3">
    <source>
        <dbReference type="PROSITE" id="PS51464"/>
    </source>
</evidence>
<dbReference type="SUPFAM" id="SSF53697">
    <property type="entry name" value="SIS domain"/>
    <property type="match status" value="1"/>
</dbReference>
<evidence type="ECO:0000256" key="1">
    <source>
        <dbReference type="SAM" id="Coils"/>
    </source>
</evidence>
<dbReference type="Proteomes" id="UP000005388">
    <property type="component" value="Unassembled WGS sequence"/>
</dbReference>
<dbReference type="InterPro" id="IPR047640">
    <property type="entry name" value="RpiR-like"/>
</dbReference>
<accession>G5KCY2</accession>
<evidence type="ECO:0000313" key="4">
    <source>
        <dbReference type="EMBL" id="EHJ57373.1"/>
    </source>
</evidence>
<protein>
    <submittedName>
        <fullName evidence="4">Transcriptional regulator, RpiR family</fullName>
    </submittedName>
</protein>
<name>G5KCY2_9STRE</name>
<dbReference type="AlphaFoldDB" id="G5KCY2"/>
<dbReference type="Gene3D" id="3.40.50.10490">
    <property type="entry name" value="Glucose-6-phosphate isomerase like protein, domain 1"/>
    <property type="match status" value="1"/>
</dbReference>
<dbReference type="Pfam" id="PF01418">
    <property type="entry name" value="HTH_6"/>
    <property type="match status" value="1"/>
</dbReference>
<feature type="domain" description="SIS" evidence="3">
    <location>
        <begin position="115"/>
        <end position="258"/>
    </location>
</feature>
<dbReference type="GO" id="GO:1901135">
    <property type="term" value="P:carbohydrate derivative metabolic process"/>
    <property type="evidence" value="ECO:0007669"/>
    <property type="project" value="InterPro"/>
</dbReference>
<dbReference type="GO" id="GO:0003677">
    <property type="term" value="F:DNA binding"/>
    <property type="evidence" value="ECO:0007669"/>
    <property type="project" value="InterPro"/>
</dbReference>
<dbReference type="InterPro" id="IPR046348">
    <property type="entry name" value="SIS_dom_sf"/>
</dbReference>
<dbReference type="STRING" id="764291.STRUR_1804"/>
<dbReference type="InterPro" id="IPR036388">
    <property type="entry name" value="WH-like_DNA-bd_sf"/>
</dbReference>
<dbReference type="PROSITE" id="PS51464">
    <property type="entry name" value="SIS"/>
    <property type="match status" value="1"/>
</dbReference>
<dbReference type="SUPFAM" id="SSF46689">
    <property type="entry name" value="Homeodomain-like"/>
    <property type="match status" value="1"/>
</dbReference>
<feature type="coiled-coil region" evidence="1">
    <location>
        <begin position="63"/>
        <end position="113"/>
    </location>
</feature>
<organism evidence="4 5">
    <name type="scientific">Streptococcus urinalis 2285-97</name>
    <dbReference type="NCBI Taxonomy" id="764291"/>
    <lineage>
        <taxon>Bacteria</taxon>
        <taxon>Bacillati</taxon>
        <taxon>Bacillota</taxon>
        <taxon>Bacilli</taxon>
        <taxon>Lactobacillales</taxon>
        <taxon>Streptococcaceae</taxon>
        <taxon>Streptococcus</taxon>
    </lineage>
</organism>
<feature type="domain" description="HTH rpiR-type" evidence="2">
    <location>
        <begin position="1"/>
        <end position="77"/>
    </location>
</feature>
<comment type="caution">
    <text evidence="4">The sequence shown here is derived from an EMBL/GenBank/DDBJ whole genome shotgun (WGS) entry which is preliminary data.</text>
</comment>
<dbReference type="Gene3D" id="1.10.10.10">
    <property type="entry name" value="Winged helix-like DNA-binding domain superfamily/Winged helix DNA-binding domain"/>
    <property type="match status" value="1"/>
</dbReference>
<dbReference type="PANTHER" id="PTHR30514">
    <property type="entry name" value="GLUCOKINASE"/>
    <property type="match status" value="1"/>
</dbReference>
<gene>
    <name evidence="4" type="ORF">STRUR_1804</name>
</gene>
<dbReference type="GO" id="GO:0003700">
    <property type="term" value="F:DNA-binding transcription factor activity"/>
    <property type="evidence" value="ECO:0007669"/>
    <property type="project" value="InterPro"/>
</dbReference>
<dbReference type="InterPro" id="IPR001347">
    <property type="entry name" value="SIS_dom"/>
</dbReference>
<keyword evidence="1" id="KW-0175">Coiled coil</keyword>
<reference evidence="4 5" key="1">
    <citation type="journal article" date="2014" name="Int. J. Syst. Evol. Microbiol.">
        <title>Phylogenomics and the dynamic genome evolution of the genus Streptococcus.</title>
        <authorList>
            <consortium name="The Broad Institute Genome Sequencing Platform"/>
            <person name="Richards V.P."/>
            <person name="Palmer S.R."/>
            <person name="Pavinski Bitar P.D."/>
            <person name="Qin X."/>
            <person name="Weinstock G.M."/>
            <person name="Highlander S.K."/>
            <person name="Town C.D."/>
            <person name="Burne R.A."/>
            <person name="Stanhope M.J."/>
        </authorList>
    </citation>
    <scope>NUCLEOTIDE SEQUENCE [LARGE SCALE GENOMIC DNA]</scope>
    <source>
        <strain evidence="4 5">2285-97</strain>
    </source>
</reference>
<dbReference type="eggNOG" id="COG1737">
    <property type="taxonomic scope" value="Bacteria"/>
</dbReference>
<dbReference type="PANTHER" id="PTHR30514:SF21">
    <property type="entry name" value="RPIR-FAMILY TRANSCRIPTIONAL REGULATOR"/>
    <property type="match status" value="1"/>
</dbReference>
<proteinExistence type="predicted"/>
<dbReference type="GO" id="GO:0097367">
    <property type="term" value="F:carbohydrate derivative binding"/>
    <property type="evidence" value="ECO:0007669"/>
    <property type="project" value="InterPro"/>
</dbReference>
<evidence type="ECO:0000259" key="2">
    <source>
        <dbReference type="PROSITE" id="PS51071"/>
    </source>
</evidence>
<sequence length="258" mass="29311">MNFKERISIQFTNLTKTDKKITNYLLDNPAFLSDQSVQEAAKVIETSPAALVRFSKKIGYKGLAELKIDLDRYAEEKPSLDDNNDETPKTAVLNHYRRNLNLIEEQLDEKQLQRIATTMLEAKDLKILGIGSSGLNAEQMVYNLLYQDCYTESVTSKTKMYYLSRSLKKETALLFYTVSGNTDFKAIFKAAKEAGSKTIIVTMVDNAYVRKYADELVILPSNAMQVDQKEGSLYLLDNRSIFSIFSEILSSYIALELK</sequence>